<gene>
    <name evidence="2" type="ORF">C4F49_01575</name>
</gene>
<proteinExistence type="predicted"/>
<reference evidence="2" key="1">
    <citation type="submission" date="2018-02" db="EMBL/GenBank/DDBJ databases">
        <authorList>
            <person name="Vasarhelyi B.M."/>
            <person name="Deshmukh S."/>
            <person name="Balint B."/>
            <person name="Kukolya J."/>
        </authorList>
    </citation>
    <scope>NUCLEOTIDE SEQUENCE</scope>
    <source>
        <strain evidence="2">KB22</strain>
    </source>
</reference>
<comment type="caution">
    <text evidence="2">The sequence shown here is derived from an EMBL/GenBank/DDBJ whole genome shotgun (WGS) entry which is preliminary data.</text>
</comment>
<feature type="signal peptide" evidence="1">
    <location>
        <begin position="1"/>
        <end position="20"/>
    </location>
</feature>
<dbReference type="EMBL" id="PRDK01000001">
    <property type="protein sequence ID" value="MBE8712371.1"/>
    <property type="molecule type" value="Genomic_DNA"/>
</dbReference>
<evidence type="ECO:0008006" key="4">
    <source>
        <dbReference type="Google" id="ProtNLM"/>
    </source>
</evidence>
<keyword evidence="3" id="KW-1185">Reference proteome</keyword>
<dbReference type="SUPFAM" id="SSF56925">
    <property type="entry name" value="OMPA-like"/>
    <property type="match status" value="1"/>
</dbReference>
<evidence type="ECO:0000256" key="1">
    <source>
        <dbReference type="SAM" id="SignalP"/>
    </source>
</evidence>
<dbReference type="InterPro" id="IPR011250">
    <property type="entry name" value="OMP/PagP_B-barrel"/>
</dbReference>
<protein>
    <recommendedName>
        <fullName evidence="4">Outer membrane protein beta-barrel domain-containing protein</fullName>
    </recommendedName>
</protein>
<evidence type="ECO:0000313" key="3">
    <source>
        <dbReference type="Proteomes" id="UP000616201"/>
    </source>
</evidence>
<name>A0A928UVN4_9SPHI</name>
<keyword evidence="1" id="KW-0732">Signal</keyword>
<organism evidence="2 3">
    <name type="scientific">Sphingobacterium hungaricum</name>
    <dbReference type="NCBI Taxonomy" id="2082723"/>
    <lineage>
        <taxon>Bacteria</taxon>
        <taxon>Pseudomonadati</taxon>
        <taxon>Bacteroidota</taxon>
        <taxon>Sphingobacteriia</taxon>
        <taxon>Sphingobacteriales</taxon>
        <taxon>Sphingobacteriaceae</taxon>
        <taxon>Sphingobacterium</taxon>
    </lineage>
</organism>
<feature type="chain" id="PRO_5037227345" description="Outer membrane protein beta-barrel domain-containing protein" evidence="1">
    <location>
        <begin position="21"/>
        <end position="221"/>
    </location>
</feature>
<dbReference type="AlphaFoldDB" id="A0A928UVN4"/>
<dbReference type="RefSeq" id="WP_196934709.1">
    <property type="nucleotide sequence ID" value="NZ_MU158698.1"/>
</dbReference>
<evidence type="ECO:0000313" key="2">
    <source>
        <dbReference type="EMBL" id="MBE8712371.1"/>
    </source>
</evidence>
<sequence length="221" mass="24928">MRSLLKIFIALSIIVGQANAQSAYRFKFNDGPFSNWFIGAGVGPQVYFGDHDRQADLQDRISTGYQLYVGNWFTPDIGARISADGYKVKGLTQALAGHDVHSTGELYDAQDQLYKQEFNYYKVHADVMFNIMNYFYSYQADRFYSFIPYAGIGVMSVVDEPKATRLSFNLGASNDFRINDNFNIVIDVRGNLVGDGMDGEYGGRKFEGMFNSTIGLKYTFN</sequence>
<accession>A0A928UVN4</accession>
<dbReference type="Proteomes" id="UP000616201">
    <property type="component" value="Unassembled WGS sequence"/>
</dbReference>